<feature type="transmembrane region" description="Helical" evidence="12">
    <location>
        <begin position="12"/>
        <end position="28"/>
    </location>
</feature>
<evidence type="ECO:0000256" key="2">
    <source>
        <dbReference type="ARBA" id="ARBA00004936"/>
    </source>
</evidence>
<dbReference type="PIRSF" id="PIRSF005091">
    <property type="entry name" value="Mmb_sulf_HI1246"/>
    <property type="match status" value="1"/>
</dbReference>
<feature type="transmembrane region" description="Helical" evidence="12">
    <location>
        <begin position="108"/>
        <end position="130"/>
    </location>
</feature>
<name>A0A1I5H1G9_9FIRM</name>
<evidence type="ECO:0000256" key="12">
    <source>
        <dbReference type="SAM" id="Phobius"/>
    </source>
</evidence>
<keyword evidence="14" id="KW-0808">Transferase</keyword>
<evidence type="ECO:0000256" key="8">
    <source>
        <dbReference type="PIRSR" id="PIRSR005091-1"/>
    </source>
</evidence>
<feature type="region of interest" description="Disordered" evidence="11">
    <location>
        <begin position="614"/>
        <end position="639"/>
    </location>
</feature>
<dbReference type="PANTHER" id="PTHR47371:SF3">
    <property type="entry name" value="PHOSPHOGLYCEROL TRANSFERASE I"/>
    <property type="match status" value="1"/>
</dbReference>
<keyword evidence="15" id="KW-1185">Reference proteome</keyword>
<feature type="transmembrane region" description="Helical" evidence="12">
    <location>
        <begin position="34"/>
        <end position="53"/>
    </location>
</feature>
<feature type="active site" evidence="8">
    <location>
        <position position="281"/>
    </location>
</feature>
<organism evidence="14 15">
    <name type="scientific">Anaerocolumna aminovalerica</name>
    <dbReference type="NCBI Taxonomy" id="1527"/>
    <lineage>
        <taxon>Bacteria</taxon>
        <taxon>Bacillati</taxon>
        <taxon>Bacillota</taxon>
        <taxon>Clostridia</taxon>
        <taxon>Lachnospirales</taxon>
        <taxon>Lachnospiraceae</taxon>
        <taxon>Anaerocolumna</taxon>
    </lineage>
</organism>
<keyword evidence="5 12" id="KW-0812">Transmembrane</keyword>
<keyword evidence="9" id="KW-0464">Manganese</keyword>
<dbReference type="InterPro" id="IPR000917">
    <property type="entry name" value="Sulfatase_N"/>
</dbReference>
<feature type="binding site" evidence="10">
    <location>
        <position position="455"/>
    </location>
    <ligand>
        <name>Mn(2+)</name>
        <dbReference type="ChEBI" id="CHEBI:29035"/>
    </ligand>
</feature>
<keyword evidence="4" id="KW-1003">Cell membrane</keyword>
<feature type="domain" description="Sulfatase N-terminal" evidence="13">
    <location>
        <begin position="230"/>
        <end position="518"/>
    </location>
</feature>
<dbReference type="GO" id="GO:0046872">
    <property type="term" value="F:metal ion binding"/>
    <property type="evidence" value="ECO:0007669"/>
    <property type="project" value="UniProtKB-KW"/>
</dbReference>
<keyword evidence="7 12" id="KW-0472">Membrane</keyword>
<feature type="binding site" evidence="10">
    <location>
        <position position="454"/>
    </location>
    <ligand>
        <name>Mn(2+)</name>
        <dbReference type="ChEBI" id="CHEBI:29035"/>
    </ligand>
</feature>
<keyword evidence="6 12" id="KW-1133">Transmembrane helix</keyword>
<dbReference type="EMBL" id="FOWD01000024">
    <property type="protein sequence ID" value="SFO41691.1"/>
    <property type="molecule type" value="Genomic_DNA"/>
</dbReference>
<dbReference type="Gene3D" id="3.40.720.10">
    <property type="entry name" value="Alkaline Phosphatase, subunit A"/>
    <property type="match status" value="1"/>
</dbReference>
<evidence type="ECO:0000313" key="15">
    <source>
        <dbReference type="Proteomes" id="UP000198806"/>
    </source>
</evidence>
<dbReference type="Pfam" id="PF00884">
    <property type="entry name" value="Sulfatase"/>
    <property type="match status" value="1"/>
</dbReference>
<evidence type="ECO:0000256" key="5">
    <source>
        <dbReference type="ARBA" id="ARBA00022692"/>
    </source>
</evidence>
<evidence type="ECO:0000313" key="14">
    <source>
        <dbReference type="EMBL" id="SFO41691.1"/>
    </source>
</evidence>
<protein>
    <submittedName>
        <fullName evidence="14">Phosphoglycerol transferase MdoB</fullName>
    </submittedName>
</protein>
<evidence type="ECO:0000256" key="11">
    <source>
        <dbReference type="SAM" id="MobiDB-lite"/>
    </source>
</evidence>
<evidence type="ECO:0000256" key="7">
    <source>
        <dbReference type="ARBA" id="ARBA00023136"/>
    </source>
</evidence>
<feature type="binding site" evidence="10">
    <location>
        <position position="238"/>
    </location>
    <ligand>
        <name>Mn(2+)</name>
        <dbReference type="ChEBI" id="CHEBI:29035"/>
    </ligand>
</feature>
<dbReference type="InterPro" id="IPR017850">
    <property type="entry name" value="Alkaline_phosphatase_core_sf"/>
</dbReference>
<evidence type="ECO:0000256" key="10">
    <source>
        <dbReference type="PIRSR" id="PIRSR005091-3"/>
    </source>
</evidence>
<dbReference type="CDD" id="cd16015">
    <property type="entry name" value="LTA_synthase"/>
    <property type="match status" value="1"/>
</dbReference>
<accession>A0A1I5H1G9</accession>
<dbReference type="InterPro" id="IPR050448">
    <property type="entry name" value="OpgB/LTA_synthase_biosynth"/>
</dbReference>
<dbReference type="AlphaFoldDB" id="A0A1I5H1G9"/>
<evidence type="ECO:0000256" key="4">
    <source>
        <dbReference type="ARBA" id="ARBA00022475"/>
    </source>
</evidence>
<feature type="transmembrane region" description="Helical" evidence="12">
    <location>
        <begin position="151"/>
        <end position="168"/>
    </location>
</feature>
<proteinExistence type="inferred from homology"/>
<comment type="subcellular location">
    <subcellularLocation>
        <location evidence="1">Cell membrane</location>
        <topology evidence="1">Multi-pass membrane protein</topology>
    </subcellularLocation>
</comment>
<comment type="similarity">
    <text evidence="3">Belongs to the LTA synthase family.</text>
</comment>
<evidence type="ECO:0000256" key="1">
    <source>
        <dbReference type="ARBA" id="ARBA00004651"/>
    </source>
</evidence>
<sequence>MKQYKKILQSPYMILLLFTIKLIIYYGLIDANILDSFIIIVSIITLGIIFIGISRIKFKHKKGLFLIVYSLVSLLMFADSMYYNYYNQTVSIKQLWQAKNVAAVPDSFFATLIPASFLLFLDIPFVYYYFKKHTDDISTKNSWSFKREMKYLIAGLCAIFALLVVNPLDSVAIDKVNSVEFFTNHVNDIYNAVADNIVTEEIPVEEVLEVVEEVAPKEEGMSLQGIGKDKNLILLQVEALQNFVLGAEYNGQILTPNLNSLIGKDSIYFNRYYSTIGKGNTVDAEFATLNSLYPVIDRECYTLYEKNTFYGLPWILREKGYSTLAIHGYEGAFWNREAAYPGQGIEEFYSMEDLDASETIGLGISDKSMFKQAIDILEEEKEPFFSFIITLTSHHPYLLDEEYNTLVLREEDKDTKFGSYLQTIHYMDEALGQFIADLKEKGLYEDTVIAIYGDHHGLNKNMDNNQEKMEEFLGREYDYDEMLRVPLIIHVPGSNVYRTVSTTGGQIDFLPTIANIMGLKIDHPYILGQDLVNAKEGFAAFTAYLFEGSFIHNNVMFEISREGVFEGSRAWDVGTHEELDGSLFEEDYNRTVKIKKTSKEILDRDLIAEYMEDKNSSDHSYEEKYNTDTKSNIEENNYR</sequence>
<dbReference type="RefSeq" id="WP_091687391.1">
    <property type="nucleotide sequence ID" value="NZ_BAABFM010000035.1"/>
</dbReference>
<gene>
    <name evidence="14" type="ORF">SAMN04489757_12445</name>
</gene>
<dbReference type="SUPFAM" id="SSF53649">
    <property type="entry name" value="Alkaline phosphatase-like"/>
    <property type="match status" value="1"/>
</dbReference>
<feature type="binding site" evidence="10">
    <location>
        <position position="281"/>
    </location>
    <ligand>
        <name>Mn(2+)</name>
        <dbReference type="ChEBI" id="CHEBI:29035"/>
    </ligand>
</feature>
<dbReference type="GO" id="GO:0016740">
    <property type="term" value="F:transferase activity"/>
    <property type="evidence" value="ECO:0007669"/>
    <property type="project" value="UniProtKB-KW"/>
</dbReference>
<dbReference type="Proteomes" id="UP000198806">
    <property type="component" value="Unassembled WGS sequence"/>
</dbReference>
<feature type="transmembrane region" description="Helical" evidence="12">
    <location>
        <begin position="65"/>
        <end position="85"/>
    </location>
</feature>
<dbReference type="OrthoDB" id="243547at2"/>
<evidence type="ECO:0000256" key="9">
    <source>
        <dbReference type="PIRSR" id="PIRSR005091-2"/>
    </source>
</evidence>
<evidence type="ECO:0000259" key="13">
    <source>
        <dbReference type="Pfam" id="PF00884"/>
    </source>
</evidence>
<reference evidence="14 15" key="1">
    <citation type="submission" date="2016-10" db="EMBL/GenBank/DDBJ databases">
        <authorList>
            <person name="de Groot N.N."/>
        </authorList>
    </citation>
    <scope>NUCLEOTIDE SEQUENCE [LARGE SCALE GENOMIC DNA]</scope>
    <source>
        <strain evidence="14 15">DSM 1283</strain>
    </source>
</reference>
<dbReference type="PANTHER" id="PTHR47371">
    <property type="entry name" value="LIPOTEICHOIC ACID SYNTHASE"/>
    <property type="match status" value="1"/>
</dbReference>
<dbReference type="GO" id="GO:0005886">
    <property type="term" value="C:plasma membrane"/>
    <property type="evidence" value="ECO:0007669"/>
    <property type="project" value="UniProtKB-SubCell"/>
</dbReference>
<evidence type="ECO:0000256" key="6">
    <source>
        <dbReference type="ARBA" id="ARBA00022989"/>
    </source>
</evidence>
<dbReference type="STRING" id="1527.SAMN04489757_12445"/>
<dbReference type="InterPro" id="IPR012160">
    <property type="entry name" value="LtaS-like"/>
</dbReference>
<feature type="binding site" evidence="9">
    <location>
        <position position="394"/>
    </location>
    <ligand>
        <name>substrate</name>
    </ligand>
</feature>
<dbReference type="Gene3D" id="3.30.1120.170">
    <property type="match status" value="1"/>
</dbReference>
<comment type="pathway">
    <text evidence="2">Cell wall biogenesis; lipoteichoic acid biosynthesis.</text>
</comment>
<evidence type="ECO:0000256" key="3">
    <source>
        <dbReference type="ARBA" id="ARBA00009983"/>
    </source>
</evidence>
<keyword evidence="9" id="KW-0479">Metal-binding</keyword>